<dbReference type="FunFam" id="3.90.550.10:FF:000010">
    <property type="entry name" value="Galactosylgalactosylxylosylprotein 3-beta-glucuronosyltransferase"/>
    <property type="match status" value="1"/>
</dbReference>
<evidence type="ECO:0000256" key="5">
    <source>
        <dbReference type="ARBA" id="ARBA00022692"/>
    </source>
</evidence>
<evidence type="ECO:0000256" key="10">
    <source>
        <dbReference type="ARBA" id="ARBA00023136"/>
    </source>
</evidence>
<evidence type="ECO:0000256" key="9">
    <source>
        <dbReference type="ARBA" id="ARBA00023034"/>
    </source>
</evidence>
<dbReference type="Pfam" id="PF03360">
    <property type="entry name" value="Glyco_transf_43"/>
    <property type="match status" value="1"/>
</dbReference>
<dbReference type="KEGG" id="spu:591561"/>
<comment type="similarity">
    <text evidence="2 18">Belongs to the glycosyltransferase 43 family.</text>
</comment>
<dbReference type="Proteomes" id="UP000007110">
    <property type="component" value="Unassembled WGS sequence"/>
</dbReference>
<evidence type="ECO:0000256" key="1">
    <source>
        <dbReference type="ARBA" id="ARBA00001936"/>
    </source>
</evidence>
<evidence type="ECO:0000256" key="6">
    <source>
        <dbReference type="ARBA" id="ARBA00022723"/>
    </source>
</evidence>
<protein>
    <recommendedName>
        <fullName evidence="3 18">Galactosylgalactosylxylosylprotein 3-beta-glucuronosyltransferase</fullName>
        <ecNumber evidence="3 18">2.4.1.135</ecNumber>
    </recommendedName>
</protein>
<dbReference type="GeneID" id="591561"/>
<evidence type="ECO:0000256" key="13">
    <source>
        <dbReference type="ARBA" id="ARBA00047979"/>
    </source>
</evidence>
<dbReference type="AlphaFoldDB" id="A0A7M7P373"/>
<comment type="cofactor">
    <cofactor evidence="1 16 18">
        <name>Mn(2+)</name>
        <dbReference type="ChEBI" id="CHEBI:29035"/>
    </cofactor>
</comment>
<accession>A0A7M7P373</accession>
<evidence type="ECO:0000256" key="15">
    <source>
        <dbReference type="PIRSR" id="PIRSR605027-1"/>
    </source>
</evidence>
<dbReference type="InterPro" id="IPR005027">
    <property type="entry name" value="Glyco_trans_43"/>
</dbReference>
<dbReference type="OrthoDB" id="675023at2759"/>
<evidence type="ECO:0000256" key="4">
    <source>
        <dbReference type="ARBA" id="ARBA00022679"/>
    </source>
</evidence>
<evidence type="ECO:0000256" key="3">
    <source>
        <dbReference type="ARBA" id="ARBA00012641"/>
    </source>
</evidence>
<keyword evidence="4 18" id="KW-0808">Transferase</keyword>
<keyword evidence="7 18" id="KW-0735">Signal-anchor</keyword>
<feature type="active site" description="Proton donor/acceptor" evidence="15">
    <location>
        <position position="306"/>
    </location>
</feature>
<dbReference type="CDD" id="cd00218">
    <property type="entry name" value="GlcAT-I"/>
    <property type="match status" value="1"/>
</dbReference>
<dbReference type="OMA" id="KGLNYTH"/>
<keyword evidence="9 18" id="KW-0333">Golgi apparatus</keyword>
<reference evidence="20" key="1">
    <citation type="submission" date="2015-02" db="EMBL/GenBank/DDBJ databases">
        <title>Genome sequencing for Strongylocentrotus purpuratus.</title>
        <authorList>
            <person name="Murali S."/>
            <person name="Liu Y."/>
            <person name="Vee V."/>
            <person name="English A."/>
            <person name="Wang M."/>
            <person name="Skinner E."/>
            <person name="Han Y."/>
            <person name="Muzny D.M."/>
            <person name="Worley K.C."/>
            <person name="Gibbs R.A."/>
        </authorList>
    </citation>
    <scope>NUCLEOTIDE SEQUENCE</scope>
</reference>
<evidence type="ECO:0000256" key="17">
    <source>
        <dbReference type="PIRSR" id="PIRSR605027-4"/>
    </source>
</evidence>
<keyword evidence="20" id="KW-1185">Reference proteome</keyword>
<dbReference type="GO" id="GO:0050650">
    <property type="term" value="P:chondroitin sulfate proteoglycan biosynthetic process"/>
    <property type="evidence" value="ECO:0000318"/>
    <property type="project" value="GO_Central"/>
</dbReference>
<keyword evidence="8" id="KW-1133">Transmembrane helix</keyword>
<dbReference type="PANTHER" id="PTHR10896:SF65">
    <property type="entry name" value="GALACTOSYLGALACTOSYLXYLOSYLPROTEIN 3-BETA-GLUCURONOSYLTRANSFERASE 3"/>
    <property type="match status" value="1"/>
</dbReference>
<comment type="pathway">
    <text evidence="18">Protein modification; protein glycosylation.</text>
</comment>
<dbReference type="GO" id="GO:0005975">
    <property type="term" value="P:carbohydrate metabolic process"/>
    <property type="evidence" value="ECO:0000318"/>
    <property type="project" value="GO_Central"/>
</dbReference>
<comment type="subcellular location">
    <subcellularLocation>
        <location evidence="14">Endomembrane system</location>
        <topology evidence="14">Single-pass type II membrane protein</topology>
    </subcellularLocation>
    <subcellularLocation>
        <location evidence="18">Golgi apparatus membrane</location>
        <topology evidence="18">Single-pass type II membrane protein</topology>
    </subcellularLocation>
</comment>
<feature type="site" description="Interaction with galactose moiety of substrate glycoprotein" evidence="17">
    <location>
        <position position="251"/>
    </location>
</feature>
<proteinExistence type="inferred from homology"/>
<keyword evidence="6 16" id="KW-0479">Metal-binding</keyword>
<sequence>MTDSDAQRTILDETQKLALLDETQKLALLEETQKLALLNETQTQALLDETQKLALLDETQKLALLDETQKLALMDETQKLALLDETQKLALLDETQKLAFPVGGDSKTSPVERDSKTIPTIYAITPTYTRPVQKAELTRVSQTFLHVSNFHWIVVEDTEKKTQLVSRLLTNSGLTYTHLNVKKQDKTTHRGIPQRNIGIDWILENVTRDQEGVVYFADDDNTYNLRLFEEMRTTQKVSIWPVGLVGGIRFESPILNDAGKVSSWHTMYAPDRAFAIDMAGFAVSLKYFRQQSHVRFDPKSRPGWVEPTLLVQLGLKKEDLEPRAENCSKVLVWHTKTQNPDLSSEKKLIALGKPSDPTVEV</sequence>
<evidence type="ECO:0000256" key="2">
    <source>
        <dbReference type="ARBA" id="ARBA00007706"/>
    </source>
</evidence>
<evidence type="ECO:0000256" key="11">
    <source>
        <dbReference type="ARBA" id="ARBA00023180"/>
    </source>
</evidence>
<keyword evidence="10" id="KW-0472">Membrane</keyword>
<dbReference type="FunCoup" id="A0A7M7P373">
    <property type="interactions" value="1245"/>
</dbReference>
<dbReference type="GO" id="GO:0015018">
    <property type="term" value="F:galactosylgalactosylxylosylprotein 3-beta-glucuronosyltransferase activity"/>
    <property type="evidence" value="ECO:0000318"/>
    <property type="project" value="GO_Central"/>
</dbReference>
<evidence type="ECO:0000313" key="20">
    <source>
        <dbReference type="Proteomes" id="UP000007110"/>
    </source>
</evidence>
<keyword evidence="5" id="KW-0812">Transmembrane</keyword>
<dbReference type="UniPathway" id="UPA00378"/>
<dbReference type="InParanoid" id="A0A7M7P373"/>
<evidence type="ECO:0000313" key="19">
    <source>
        <dbReference type="EnsemblMetazoa" id="XP_030845357"/>
    </source>
</evidence>
<evidence type="ECO:0000256" key="7">
    <source>
        <dbReference type="ARBA" id="ARBA00022968"/>
    </source>
</evidence>
<comment type="catalytic activity">
    <reaction evidence="13 18">
        <text>3-O-(beta-D-galactosyl-(1-&gt;3)-beta-D-galactosyl-(1-&gt;4)-beta-D-xylosyl)-L-seryl-[protein] + UDP-alpha-D-glucuronate = 3-O-(beta-D-GlcA-(1-&gt;3)-beta-D-Gal-(1-&gt;3)-beta-D-Gal-(1-&gt;4)-beta-D-Xyl)-L-seryl-[protein] + UDP + H(+)</text>
        <dbReference type="Rhea" id="RHEA:24168"/>
        <dbReference type="Rhea" id="RHEA-COMP:12571"/>
        <dbReference type="Rhea" id="RHEA-COMP:12573"/>
        <dbReference type="ChEBI" id="CHEBI:15378"/>
        <dbReference type="ChEBI" id="CHEBI:58052"/>
        <dbReference type="ChEBI" id="CHEBI:58223"/>
        <dbReference type="ChEBI" id="CHEBI:132090"/>
        <dbReference type="ChEBI" id="CHEBI:132093"/>
        <dbReference type="EC" id="2.4.1.135"/>
    </reaction>
</comment>
<evidence type="ECO:0000256" key="18">
    <source>
        <dbReference type="RuleBase" id="RU363127"/>
    </source>
</evidence>
<feature type="binding site" evidence="16">
    <location>
        <position position="220"/>
    </location>
    <ligand>
        <name>Mn(2+)</name>
        <dbReference type="ChEBI" id="CHEBI:29035"/>
    </ligand>
</feature>
<name>A0A7M7P373_STRPU</name>
<dbReference type="InterPro" id="IPR029044">
    <property type="entry name" value="Nucleotide-diphossugar_trans"/>
</dbReference>
<dbReference type="EnsemblMetazoa" id="XM_030989497">
    <property type="protein sequence ID" value="XP_030845357"/>
    <property type="gene ID" value="LOC591561"/>
</dbReference>
<dbReference type="EC" id="2.4.1.135" evidence="3 18"/>
<dbReference type="Gene3D" id="3.90.550.10">
    <property type="entry name" value="Spore Coat Polysaccharide Biosynthesis Protein SpsA, Chain A"/>
    <property type="match status" value="1"/>
</dbReference>
<evidence type="ECO:0000256" key="12">
    <source>
        <dbReference type="ARBA" id="ARBA00023211"/>
    </source>
</evidence>
<dbReference type="GO" id="GO:0046872">
    <property type="term" value="F:metal ion binding"/>
    <property type="evidence" value="ECO:0007669"/>
    <property type="project" value="UniProtKB-KW"/>
</dbReference>
<reference evidence="19" key="2">
    <citation type="submission" date="2021-01" db="UniProtKB">
        <authorList>
            <consortium name="EnsemblMetazoa"/>
        </authorList>
    </citation>
    <scope>IDENTIFICATION</scope>
</reference>
<dbReference type="PANTHER" id="PTHR10896">
    <property type="entry name" value="GALACTOSYLGALACTOSYLXYLOSYLPROTEIN 3-BETA-GLUCURONOSYLTRANSFERASE BETA-1,3-GLUCURONYLTRANSFERASE"/>
    <property type="match status" value="1"/>
</dbReference>
<evidence type="ECO:0000256" key="14">
    <source>
        <dbReference type="ARBA" id="ARBA00060399"/>
    </source>
</evidence>
<dbReference type="RefSeq" id="XP_030845357.1">
    <property type="nucleotide sequence ID" value="XM_030989497.1"/>
</dbReference>
<dbReference type="SUPFAM" id="SSF53448">
    <property type="entry name" value="Nucleotide-diphospho-sugar transferases"/>
    <property type="match status" value="1"/>
</dbReference>
<dbReference type="GO" id="GO:0000139">
    <property type="term" value="C:Golgi membrane"/>
    <property type="evidence" value="ECO:0000318"/>
    <property type="project" value="GO_Central"/>
</dbReference>
<keyword evidence="12 16" id="KW-0464">Manganese</keyword>
<evidence type="ECO:0000256" key="16">
    <source>
        <dbReference type="PIRSR" id="PIRSR605027-3"/>
    </source>
</evidence>
<keyword evidence="11" id="KW-0325">Glycoprotein</keyword>
<organism evidence="19 20">
    <name type="scientific">Strongylocentrotus purpuratus</name>
    <name type="common">Purple sea urchin</name>
    <dbReference type="NCBI Taxonomy" id="7668"/>
    <lineage>
        <taxon>Eukaryota</taxon>
        <taxon>Metazoa</taxon>
        <taxon>Echinodermata</taxon>
        <taxon>Eleutherozoa</taxon>
        <taxon>Echinozoa</taxon>
        <taxon>Echinoidea</taxon>
        <taxon>Euechinoidea</taxon>
        <taxon>Echinacea</taxon>
        <taxon>Camarodonta</taxon>
        <taxon>Echinidea</taxon>
        <taxon>Strongylocentrotidae</taxon>
        <taxon>Strongylocentrotus</taxon>
    </lineage>
</organism>
<evidence type="ECO:0000256" key="8">
    <source>
        <dbReference type="ARBA" id="ARBA00022989"/>
    </source>
</evidence>